<name>A0A5A7V203_CUCMM</name>
<dbReference type="STRING" id="1194695.A0A5A7V203"/>
<feature type="compositionally biased region" description="Low complexity" evidence="1">
    <location>
        <begin position="124"/>
        <end position="158"/>
    </location>
</feature>
<feature type="region of interest" description="Disordered" evidence="1">
    <location>
        <begin position="1"/>
        <end position="41"/>
    </location>
</feature>
<gene>
    <name evidence="2" type="ORF">E6C27_scaffold108G001220</name>
</gene>
<feature type="compositionally biased region" description="Polar residues" evidence="1">
    <location>
        <begin position="159"/>
        <end position="173"/>
    </location>
</feature>
<reference evidence="2 3" key="1">
    <citation type="submission" date="2019-08" db="EMBL/GenBank/DDBJ databases">
        <title>Draft genome sequences of two oriental melons (Cucumis melo L. var makuwa).</title>
        <authorList>
            <person name="Kwon S.-Y."/>
        </authorList>
    </citation>
    <scope>NUCLEOTIDE SEQUENCE [LARGE SCALE GENOMIC DNA]</scope>
    <source>
        <strain evidence="3">cv. SW 3</strain>
        <tissue evidence="2">Leaf</tissue>
    </source>
</reference>
<dbReference type="PANTHER" id="PTHR10378">
    <property type="entry name" value="LIM DOMAIN-BINDING PROTEIN"/>
    <property type="match status" value="1"/>
</dbReference>
<feature type="compositionally biased region" description="Polar residues" evidence="1">
    <location>
        <begin position="14"/>
        <end position="26"/>
    </location>
</feature>
<dbReference type="InterPro" id="IPR029005">
    <property type="entry name" value="LIM-bd/SEUSS"/>
</dbReference>
<feature type="compositionally biased region" description="Low complexity" evidence="1">
    <location>
        <begin position="174"/>
        <end position="187"/>
    </location>
</feature>
<evidence type="ECO:0000256" key="1">
    <source>
        <dbReference type="SAM" id="MobiDB-lite"/>
    </source>
</evidence>
<comment type="caution">
    <text evidence="2">The sequence shown here is derived from an EMBL/GenBank/DDBJ whole genome shotgun (WGS) entry which is preliminary data.</text>
</comment>
<dbReference type="OrthoDB" id="774557at2759"/>
<feature type="compositionally biased region" description="Polar residues" evidence="1">
    <location>
        <begin position="729"/>
        <end position="777"/>
    </location>
</feature>
<feature type="region of interest" description="Disordered" evidence="1">
    <location>
        <begin position="67"/>
        <end position="187"/>
    </location>
</feature>
<dbReference type="EMBL" id="SSTE01005892">
    <property type="protein sequence ID" value="KAA0059839.1"/>
    <property type="molecule type" value="Genomic_DNA"/>
</dbReference>
<feature type="compositionally biased region" description="Low complexity" evidence="1">
    <location>
        <begin position="256"/>
        <end position="278"/>
    </location>
</feature>
<dbReference type="Proteomes" id="UP000321393">
    <property type="component" value="Unassembled WGS sequence"/>
</dbReference>
<feature type="compositionally biased region" description="Polar residues" evidence="1">
    <location>
        <begin position="67"/>
        <end position="87"/>
    </location>
</feature>
<accession>A0A5A7V203</accession>
<organism evidence="2 3">
    <name type="scientific">Cucumis melo var. makuwa</name>
    <name type="common">Oriental melon</name>
    <dbReference type="NCBI Taxonomy" id="1194695"/>
    <lineage>
        <taxon>Eukaryota</taxon>
        <taxon>Viridiplantae</taxon>
        <taxon>Streptophyta</taxon>
        <taxon>Embryophyta</taxon>
        <taxon>Tracheophyta</taxon>
        <taxon>Spermatophyta</taxon>
        <taxon>Magnoliopsida</taxon>
        <taxon>eudicotyledons</taxon>
        <taxon>Gunneridae</taxon>
        <taxon>Pentapetalae</taxon>
        <taxon>rosids</taxon>
        <taxon>fabids</taxon>
        <taxon>Cucurbitales</taxon>
        <taxon>Cucurbitaceae</taxon>
        <taxon>Benincaseae</taxon>
        <taxon>Cucumis</taxon>
    </lineage>
</organism>
<feature type="compositionally biased region" description="Low complexity" evidence="1">
    <location>
        <begin position="655"/>
        <end position="673"/>
    </location>
</feature>
<evidence type="ECO:0000313" key="2">
    <source>
        <dbReference type="EMBL" id="KAA0059839.1"/>
    </source>
</evidence>
<feature type="region of interest" description="Disordered" evidence="1">
    <location>
        <begin position="245"/>
        <end position="278"/>
    </location>
</feature>
<feature type="region of interest" description="Disordered" evidence="1">
    <location>
        <begin position="685"/>
        <end position="777"/>
    </location>
</feature>
<dbReference type="AlphaFoldDB" id="A0A5A7V203"/>
<sequence>MVPSGPSTPIGGAQSVSPSLLRSNSGMMGAQGGLPSQSAFPSLVSPRTQFNNMNMLGNTPSMSSLLNQSFVNGVPNSGPSGLGNSQRVGMDPGSESDPFSLVGNGVNFNNTPSSLVTSNTANPGSSSQVSGQQFSNHSSGQIIPNQQQSQQIEPQNFQHSQHSMQQFATSNNTQQPQQLQQQQQHQFQRGSLCGVGPVKLEPQMNNNDLQGQQLQQQQQLQSMRNLGPVKLEPQQLQSMRNMGPVKLEPQQSDPSLFLQQQHQHQHQQQQQQQQLLSMSRQSSQAAAAQINILQQQRLLQFQHQQQLLKAIPQQRPHLPQQFQQQNLPLRSPVKSVYEPGMCARRLTNYMCQQQQRPEDNNIEFWRKFVADYFAPHAKKKWCVSMYGNGRQTTGVFPQDVWHCEICNRKPGRGFEATFEVLPRLFKIKYESGTLEELLYVDMPREYHNSSGQIVLDYAKAIQESVFEQLRVVRDGQLRIVFSPDLKICSWEFCARRHEELIPRRLLIPQVVSQLGAAAQKYQTAIQNASSNLPTPELQNNCNMFVGSARQLAKALEVPLVNDLGYTKRYVRCLQISEVVNSMKDLIDYSQETTTGPIESLAKFPRKTNASQGFHSQTQNTEQQLPQPQQTSDQNTNGDQSSAQAAPMQLAANNGVPVPSANNSANPASTSSPASTIVGLLHQNSMNSRQQNSINSAGSPYAGNSAQISSPGSSAIAQAQANSSFQSPALSSANNHPQSSIGTATTTNHLSAANSPANVPLQQPTQSSEADQNESQSSVQKIIQEYMMSNHLNGMNTMTGVSSIGDDAKTVNGVLPGNNVMSLNGRNGLIGTGNANGVSGMRSAGYGSMGGGGGLVQTNVVNGMKSAMGNNSISNGRIGMASLAREQSINHQDLGDQLLNGLGAVNGFNNLQFDY</sequence>
<proteinExistence type="predicted"/>
<feature type="compositionally biased region" description="Polar residues" evidence="1">
    <location>
        <begin position="106"/>
        <end position="123"/>
    </location>
</feature>
<evidence type="ECO:0000313" key="3">
    <source>
        <dbReference type="Proteomes" id="UP000321393"/>
    </source>
</evidence>
<feature type="compositionally biased region" description="Low complexity" evidence="1">
    <location>
        <begin position="712"/>
        <end position="728"/>
    </location>
</feature>
<feature type="compositionally biased region" description="Polar residues" evidence="1">
    <location>
        <begin position="685"/>
        <end position="711"/>
    </location>
</feature>
<dbReference type="Pfam" id="PF01803">
    <property type="entry name" value="LIM_bind"/>
    <property type="match status" value="1"/>
</dbReference>
<protein>
    <submittedName>
        <fullName evidence="2">Transcriptional corepressor SEUSS</fullName>
    </submittedName>
</protein>
<feature type="region of interest" description="Disordered" evidence="1">
    <location>
        <begin position="607"/>
        <end position="673"/>
    </location>
</feature>
<feature type="compositionally biased region" description="Low complexity" evidence="1">
    <location>
        <begin position="615"/>
        <end position="634"/>
    </location>
</feature>